<gene>
    <name evidence="2" type="ORF">A3E44_01415</name>
</gene>
<evidence type="ECO:0000313" key="3">
    <source>
        <dbReference type="Proteomes" id="UP000178603"/>
    </source>
</evidence>
<protein>
    <recommendedName>
        <fullName evidence="4">Membrane protein 6-pyruvoyl-tetrahydropterin synthase-related domain-containing protein</fullName>
    </recommendedName>
</protein>
<evidence type="ECO:0000256" key="1">
    <source>
        <dbReference type="SAM" id="Phobius"/>
    </source>
</evidence>
<dbReference type="SUPFAM" id="SSF52317">
    <property type="entry name" value="Class I glutamine amidotransferase-like"/>
    <property type="match status" value="1"/>
</dbReference>
<sequence length="1138" mass="129139">MEAKLKVLQRNNMGGLAKGSRWVLGVFSVLVVSLFVLLIYNLIAFVLVGHEVISGGVLGSDSWAFITRLKLLSDYFPDYPFWNYLEGGGVSLTYSYPILTHTIVIVTAKLFSWTLAESLKFWIYGSVIVFGLGIFVYAWVRLRIFVVAFLAGLFYIISPIAWMWPFEWGFIAEHIAGMFFPFTILFFDLFILRALDKDFSIRTRIYLLFTVIFLALSFLGHPFVFTGAIAFMLFYGVVVSIIRKKDKFRTVLRFGIYFAGVFFAFMLLAGFWLFPFYNYTGLAGSGGNQSSNPPKWTEEYDRNDLTLSHVFSINPPREYDKVKYLKEYETPQEGDSVFDVHVLGKGYIFRNLSFPLAISILFLISIPTSIILWRKKFPMLILAALILIFISVSMPFIFLIHNVSFYLAKLPLLGLPLVTVISWLSGWRGNMFAARLMVPVGAAFGAYGILALLTYPIKFLEKKFVFRVLKAVILSVAALAVAASVLYYFRYKPALLPYQSSYGKEVSFSGRATNIRNILHEKRFEEIEAELGKGINIDTVLNKSLGLCTAPELKDNFICANEKLSFYFDASRIMAKCKESSVSICGGFFSDLDVDNWASSCDKGIDPFPSIDLCGSRSDLFGVVANDLSLEKINKKVAEFKQNDFLLNFDEKVDKQLKATLDEIPEDAFIRYDQSPMVAIFSMAGPYFKTTPQMTSYINNASLINRMWGYQVSNFYPPNEKVYTDPASIPEISKYFGISYLISHPSDPIDKLEKGGYQRLKDGSAIFKFSDPEPLITISTRPSVLVIGDEAKRVFELVFRKANFGLVSYDKAILVNGGEYIDSYSVDELNEFEVIFLYGYKYRNKNKAWALIDSFVKNGGRLFVDTGWQYVSADWKADKTPDFLPLEKLDWTNYGKTKDYTLNRDLIEMSGIDINGFSPLVWEDGPWGVSSSDLLKSWARPILTVSGHPLVAGGYLGDGRVIWSGMNLLGHSKVYDSTNPENTFAAKLIDWLFEGLSGQSLVFRRDFNAARISPDRMDVSINKQVGDKSFLYFKESVHPFWKAKLLTANREVDLKIFKAGPGFVFLELPPVNIGDKILLYIEEPIKHLIFKLISIGIFILLVVYVVYPKVFKIKLNPRFRQIVLRKKSSVLSSEEEDY</sequence>
<accession>A0A1F8AU34</accession>
<feature type="transmembrane region" description="Helical" evidence="1">
    <location>
        <begin position="203"/>
        <end position="219"/>
    </location>
</feature>
<feature type="transmembrane region" description="Helical" evidence="1">
    <location>
        <begin position="436"/>
        <end position="457"/>
    </location>
</feature>
<feature type="transmembrane region" description="Helical" evidence="1">
    <location>
        <begin position="1088"/>
        <end position="1107"/>
    </location>
</feature>
<keyword evidence="1" id="KW-0812">Transmembrane</keyword>
<evidence type="ECO:0008006" key="4">
    <source>
        <dbReference type="Google" id="ProtNLM"/>
    </source>
</evidence>
<feature type="transmembrane region" description="Helical" evidence="1">
    <location>
        <begin position="254"/>
        <end position="274"/>
    </location>
</feature>
<proteinExistence type="predicted"/>
<feature type="transmembrane region" description="Helical" evidence="1">
    <location>
        <begin position="21"/>
        <end position="48"/>
    </location>
</feature>
<feature type="transmembrane region" description="Helical" evidence="1">
    <location>
        <begin position="225"/>
        <end position="242"/>
    </location>
</feature>
<dbReference type="InterPro" id="IPR029062">
    <property type="entry name" value="Class_I_gatase-like"/>
</dbReference>
<keyword evidence="1" id="KW-1133">Transmembrane helix</keyword>
<dbReference type="EMBL" id="MGGW01000009">
    <property type="protein sequence ID" value="OGM54798.1"/>
    <property type="molecule type" value="Genomic_DNA"/>
</dbReference>
<feature type="transmembrane region" description="Helical" evidence="1">
    <location>
        <begin position="145"/>
        <end position="164"/>
    </location>
</feature>
<keyword evidence="1" id="KW-0472">Membrane</keyword>
<dbReference type="AlphaFoldDB" id="A0A1F8AU34"/>
<dbReference type="Gene3D" id="3.40.50.880">
    <property type="match status" value="1"/>
</dbReference>
<feature type="transmembrane region" description="Helical" evidence="1">
    <location>
        <begin position="121"/>
        <end position="140"/>
    </location>
</feature>
<comment type="caution">
    <text evidence="2">The sequence shown here is derived from an EMBL/GenBank/DDBJ whole genome shotgun (WGS) entry which is preliminary data.</text>
</comment>
<feature type="transmembrane region" description="Helical" evidence="1">
    <location>
        <begin position="170"/>
        <end position="191"/>
    </location>
</feature>
<feature type="transmembrane region" description="Helical" evidence="1">
    <location>
        <begin position="469"/>
        <end position="489"/>
    </location>
</feature>
<organism evidence="2 3">
    <name type="scientific">Candidatus Woesebacteria bacterium RIFCSPHIGHO2_12_FULL_41_24</name>
    <dbReference type="NCBI Taxonomy" id="1802510"/>
    <lineage>
        <taxon>Bacteria</taxon>
        <taxon>Candidatus Woeseibacteriota</taxon>
    </lineage>
</organism>
<feature type="transmembrane region" description="Helical" evidence="1">
    <location>
        <begin position="352"/>
        <end position="373"/>
    </location>
</feature>
<dbReference type="Proteomes" id="UP000178603">
    <property type="component" value="Unassembled WGS sequence"/>
</dbReference>
<feature type="transmembrane region" description="Helical" evidence="1">
    <location>
        <begin position="380"/>
        <end position="400"/>
    </location>
</feature>
<reference evidence="2 3" key="1">
    <citation type="journal article" date="2016" name="Nat. Commun.">
        <title>Thousands of microbial genomes shed light on interconnected biogeochemical processes in an aquifer system.</title>
        <authorList>
            <person name="Anantharaman K."/>
            <person name="Brown C.T."/>
            <person name="Hug L.A."/>
            <person name="Sharon I."/>
            <person name="Castelle C.J."/>
            <person name="Probst A.J."/>
            <person name="Thomas B.C."/>
            <person name="Singh A."/>
            <person name="Wilkins M.J."/>
            <person name="Karaoz U."/>
            <person name="Brodie E.L."/>
            <person name="Williams K.H."/>
            <person name="Hubbard S.S."/>
            <person name="Banfield J.F."/>
        </authorList>
    </citation>
    <scope>NUCLEOTIDE SEQUENCE [LARGE SCALE GENOMIC DNA]</scope>
</reference>
<name>A0A1F8AU34_9BACT</name>
<evidence type="ECO:0000313" key="2">
    <source>
        <dbReference type="EMBL" id="OGM54798.1"/>
    </source>
</evidence>